<keyword evidence="4" id="KW-1185">Reference proteome</keyword>
<dbReference type="GeneID" id="30173629"/>
<evidence type="ECO:0000313" key="3">
    <source>
        <dbReference type="EMBL" id="WWC73229.1"/>
    </source>
</evidence>
<accession>A0A1B9HZ21</accession>
<feature type="region of interest" description="Disordered" evidence="1">
    <location>
        <begin position="442"/>
        <end position="486"/>
    </location>
</feature>
<dbReference type="KEGG" id="kpin:30173629"/>
<dbReference type="Proteomes" id="UP000094020">
    <property type="component" value="Chromosome 10"/>
</dbReference>
<dbReference type="OrthoDB" id="3178019at2759"/>
<reference evidence="2" key="3">
    <citation type="submission" date="2016-07" db="EMBL/GenBank/DDBJ databases">
        <title>Evolution of pathogenesis and genome organization in the Tremellales.</title>
        <authorList>
            <person name="Cuomo C."/>
            <person name="Litvintseva A."/>
            <person name="Heitman J."/>
            <person name="Chen Y."/>
            <person name="Sun S."/>
            <person name="Springer D."/>
            <person name="Dromer F."/>
            <person name="Young S."/>
            <person name="Zeng Q."/>
            <person name="Chapman S."/>
            <person name="Gujja S."/>
            <person name="Saif S."/>
            <person name="Birren B."/>
        </authorList>
    </citation>
    <scope>NUCLEOTIDE SEQUENCE</scope>
    <source>
        <strain evidence="2">CBS 10737</strain>
    </source>
</reference>
<dbReference type="RefSeq" id="XP_019009700.1">
    <property type="nucleotide sequence ID" value="XM_019156982.1"/>
</dbReference>
<feature type="compositionally biased region" description="Low complexity" evidence="1">
    <location>
        <begin position="544"/>
        <end position="555"/>
    </location>
</feature>
<name>A0A1B9HZ21_9TREE</name>
<reference evidence="2" key="1">
    <citation type="submission" date="2013-07" db="EMBL/GenBank/DDBJ databases">
        <title>The Genome Sequence of Cryptococcus pinus CBS10737.</title>
        <authorList>
            <consortium name="The Broad Institute Genome Sequencing Platform"/>
            <person name="Cuomo C."/>
            <person name="Litvintseva A."/>
            <person name="Chen Y."/>
            <person name="Heitman J."/>
            <person name="Sun S."/>
            <person name="Springer D."/>
            <person name="Dromer F."/>
            <person name="Young S.K."/>
            <person name="Zeng Q."/>
            <person name="Gargeya S."/>
            <person name="Fitzgerald M."/>
            <person name="Abouelleil A."/>
            <person name="Alvarado L."/>
            <person name="Berlin A.M."/>
            <person name="Chapman S.B."/>
            <person name="Dewar J."/>
            <person name="Goldberg J."/>
            <person name="Griggs A."/>
            <person name="Gujja S."/>
            <person name="Hansen M."/>
            <person name="Howarth C."/>
            <person name="Imamovic A."/>
            <person name="Larimer J."/>
            <person name="McCowan C."/>
            <person name="Murphy C."/>
            <person name="Pearson M."/>
            <person name="Priest M."/>
            <person name="Roberts A."/>
            <person name="Saif S."/>
            <person name="Shea T."/>
            <person name="Sykes S."/>
            <person name="Wortman J."/>
            <person name="Nusbaum C."/>
            <person name="Birren B."/>
        </authorList>
    </citation>
    <scope>NUCLEOTIDE SEQUENCE [LARGE SCALE GENOMIC DNA]</scope>
    <source>
        <strain evidence="2">CBS 10737</strain>
    </source>
</reference>
<evidence type="ECO:0000313" key="4">
    <source>
        <dbReference type="Proteomes" id="UP000094020"/>
    </source>
</evidence>
<sequence length="687" mass="74546">MPRFHPPLSHSSTIHIDSTHPYIQLNFFAVFAEGEDLSGSWQIWSDLPQLDEHGATISRPGEWTATDFRSFLPSIPKVDESQHINGSLSNTAIHVRSRTDIHITSSGPPTLFASIIIPATDGARYSYTYRHITPSNEIHWLGGVGGNGIIRMTEGERVNDTKDGSTGIWSEVYANLANKTWAGFALSFQPFNGSTKPLIHELPADSDIAASLALLTTEPLVHQTIPFDQPTRSSSIIPPSTSMTVLAVLANHSGLHIGGGSPLPEESDKAVYSDTTGSFVRALAAALRAPGMGKQPFDLSTIAPPHQNTAALLTHHDGRSGQAHLVVFALNLASPQEIKIALADFDQAPLAAISDAHHSIIYIPECADSSDRELALRWDKGLVAEVIQLSAFTQLRGAGKDDPIWICAPDAASVEIGEEEICQAHPARQASLTSVHNDISPKATLGAEDEDDDPSGHPEPSEAIPEDEAASEAEGGSSLERPNTSDRPQGPWWLFRFIGRFFVNIWQFLFSPFRSRPAITSGTDEVQDAANEESPSERTPLLGSHSMSRDTSSSSTAVDPLATPASLAVHKDQTQHDELQNGLITPVGNSATSEFPFQPPVLNAVQIRSYAQMSFKNLPPFRFLLPPNPGDVAANLRFLVKEKAGQKWERVEPELQSPVEDGRCQEMMVQSINGTGGTDWEVQIERI</sequence>
<feature type="region of interest" description="Disordered" evidence="1">
    <location>
        <begin position="524"/>
        <end position="559"/>
    </location>
</feature>
<proteinExistence type="predicted"/>
<dbReference type="EMBL" id="KI894013">
    <property type="protein sequence ID" value="OCF48481.1"/>
    <property type="molecule type" value="Genomic_DNA"/>
</dbReference>
<organism evidence="2">
    <name type="scientific">Kwoniella pini CBS 10737</name>
    <dbReference type="NCBI Taxonomy" id="1296096"/>
    <lineage>
        <taxon>Eukaryota</taxon>
        <taxon>Fungi</taxon>
        <taxon>Dikarya</taxon>
        <taxon>Basidiomycota</taxon>
        <taxon>Agaricomycotina</taxon>
        <taxon>Tremellomycetes</taxon>
        <taxon>Tremellales</taxon>
        <taxon>Cryptococcaceae</taxon>
        <taxon>Kwoniella</taxon>
    </lineage>
</organism>
<dbReference type="EMBL" id="CP144528">
    <property type="protein sequence ID" value="WWC73229.1"/>
    <property type="molecule type" value="Genomic_DNA"/>
</dbReference>
<reference evidence="3" key="2">
    <citation type="submission" date="2013-07" db="EMBL/GenBank/DDBJ databases">
        <authorList>
            <consortium name="The Broad Institute Genome Sequencing Platform"/>
            <person name="Cuomo C."/>
            <person name="Litvintseva A."/>
            <person name="Chen Y."/>
            <person name="Heitman J."/>
            <person name="Sun S."/>
            <person name="Springer D."/>
            <person name="Dromer F."/>
            <person name="Young S.K."/>
            <person name="Zeng Q."/>
            <person name="Gargeya S."/>
            <person name="Fitzgerald M."/>
            <person name="Abouelleil A."/>
            <person name="Alvarado L."/>
            <person name="Berlin A.M."/>
            <person name="Chapman S.B."/>
            <person name="Dewar J."/>
            <person name="Goldberg J."/>
            <person name="Griggs A."/>
            <person name="Gujja S."/>
            <person name="Hansen M."/>
            <person name="Howarth C."/>
            <person name="Imamovic A."/>
            <person name="Larimer J."/>
            <person name="McCowan C."/>
            <person name="Murphy C."/>
            <person name="Pearson M."/>
            <person name="Priest M."/>
            <person name="Roberts A."/>
            <person name="Saif S."/>
            <person name="Shea T."/>
            <person name="Sykes S."/>
            <person name="Wortman J."/>
            <person name="Nusbaum C."/>
            <person name="Birren B."/>
        </authorList>
    </citation>
    <scope>NUCLEOTIDE SEQUENCE</scope>
    <source>
        <strain evidence="3">CBS 10737</strain>
    </source>
</reference>
<reference evidence="3" key="4">
    <citation type="submission" date="2024-02" db="EMBL/GenBank/DDBJ databases">
        <title>Comparative genomics of Cryptococcus and Kwoniella reveals pathogenesis evolution and contrasting modes of karyotype evolution via chromosome fusion or intercentromeric recombination.</title>
        <authorList>
            <person name="Coelho M.A."/>
            <person name="David-Palma M."/>
            <person name="Shea T."/>
            <person name="Bowers K."/>
            <person name="McGinley-Smith S."/>
            <person name="Mohammad A.W."/>
            <person name="Gnirke A."/>
            <person name="Yurkov A.M."/>
            <person name="Nowrousian M."/>
            <person name="Sun S."/>
            <person name="Cuomo C.A."/>
            <person name="Heitman J."/>
        </authorList>
    </citation>
    <scope>NUCLEOTIDE SEQUENCE</scope>
    <source>
        <strain evidence="3">CBS 10737</strain>
    </source>
</reference>
<dbReference type="AlphaFoldDB" id="A0A1B9HZ21"/>
<evidence type="ECO:0000256" key="1">
    <source>
        <dbReference type="SAM" id="MobiDB-lite"/>
    </source>
</evidence>
<protein>
    <submittedName>
        <fullName evidence="2">Uncharacterized protein</fullName>
    </submittedName>
</protein>
<gene>
    <name evidence="2" type="ORF">I206_05260</name>
    <name evidence="3" type="ORF">I206_107195</name>
</gene>
<evidence type="ECO:0000313" key="2">
    <source>
        <dbReference type="EMBL" id="OCF48481.1"/>
    </source>
</evidence>